<feature type="region of interest" description="Disordered" evidence="1">
    <location>
        <begin position="36"/>
        <end position="68"/>
    </location>
</feature>
<proteinExistence type="predicted"/>
<dbReference type="EMBL" id="AVOT02003486">
    <property type="protein sequence ID" value="MBW0473664.1"/>
    <property type="molecule type" value="Genomic_DNA"/>
</dbReference>
<evidence type="ECO:0000313" key="3">
    <source>
        <dbReference type="Proteomes" id="UP000765509"/>
    </source>
</evidence>
<keyword evidence="3" id="KW-1185">Reference proteome</keyword>
<evidence type="ECO:0000313" key="2">
    <source>
        <dbReference type="EMBL" id="MBW0473664.1"/>
    </source>
</evidence>
<accession>A0A9Q3GNT0</accession>
<organism evidence="2 3">
    <name type="scientific">Austropuccinia psidii MF-1</name>
    <dbReference type="NCBI Taxonomy" id="1389203"/>
    <lineage>
        <taxon>Eukaryota</taxon>
        <taxon>Fungi</taxon>
        <taxon>Dikarya</taxon>
        <taxon>Basidiomycota</taxon>
        <taxon>Pucciniomycotina</taxon>
        <taxon>Pucciniomycetes</taxon>
        <taxon>Pucciniales</taxon>
        <taxon>Sphaerophragmiaceae</taxon>
        <taxon>Austropuccinia</taxon>
    </lineage>
</organism>
<protein>
    <submittedName>
        <fullName evidence="2">Uncharacterized protein</fullName>
    </submittedName>
</protein>
<gene>
    <name evidence="2" type="ORF">O181_013379</name>
</gene>
<evidence type="ECO:0000256" key="1">
    <source>
        <dbReference type="SAM" id="MobiDB-lite"/>
    </source>
</evidence>
<comment type="caution">
    <text evidence="2">The sequence shown here is derived from an EMBL/GenBank/DDBJ whole genome shotgun (WGS) entry which is preliminary data.</text>
</comment>
<dbReference type="Proteomes" id="UP000765509">
    <property type="component" value="Unassembled WGS sequence"/>
</dbReference>
<feature type="compositionally biased region" description="Polar residues" evidence="1">
    <location>
        <begin position="56"/>
        <end position="68"/>
    </location>
</feature>
<sequence length="157" mass="17549">MRPKGAKVAVYQPPNHKWAHLSHFWRQIPISPEMAKRPSGPQVGHCSAHGLWQPPEATSSAPIKDSPQGQWETFPSSRIQEWCIYCIIYHYAPSLLRNPIVTFSAPNYVIPNQVSNQSSILKKDVSAIQSGNSLGVTRRPLEDPNHLALLELGCEFS</sequence>
<dbReference type="AlphaFoldDB" id="A0A9Q3GNT0"/>
<name>A0A9Q3GNT0_9BASI</name>
<reference evidence="2" key="1">
    <citation type="submission" date="2021-03" db="EMBL/GenBank/DDBJ databases">
        <title>Draft genome sequence of rust myrtle Austropuccinia psidii MF-1, a brazilian biotype.</title>
        <authorList>
            <person name="Quecine M.C."/>
            <person name="Pachon D.M.R."/>
            <person name="Bonatelli M.L."/>
            <person name="Correr F.H."/>
            <person name="Franceschini L.M."/>
            <person name="Leite T.F."/>
            <person name="Margarido G.R.A."/>
            <person name="Almeida C.A."/>
            <person name="Ferrarezi J.A."/>
            <person name="Labate C.A."/>
        </authorList>
    </citation>
    <scope>NUCLEOTIDE SEQUENCE</scope>
    <source>
        <strain evidence="2">MF-1</strain>
    </source>
</reference>